<sequence>MKAALVKKLPGQEMVNLNVTTTATESGATEVQVYLTAVEGLSEAQLSEFNIALISQIDAANA</sequence>
<dbReference type="RefSeq" id="WP_252083529.1">
    <property type="nucleotide sequence ID" value="NZ_CP092418.1"/>
</dbReference>
<name>A0ABY4VCI4_9GAMM</name>
<evidence type="ECO:0000313" key="1">
    <source>
        <dbReference type="EMBL" id="USD21126.1"/>
    </source>
</evidence>
<reference evidence="1" key="1">
    <citation type="submission" date="2022-02" db="EMBL/GenBank/DDBJ databases">
        <title>Coral-associated bacteria.</title>
        <authorList>
            <person name="Tang K."/>
            <person name="Wang X."/>
        </authorList>
    </citation>
    <scope>NUCLEOTIDE SEQUENCE</scope>
    <source>
        <strain evidence="1">SCSIO 43006</strain>
    </source>
</reference>
<evidence type="ECO:0000313" key="2">
    <source>
        <dbReference type="Proteomes" id="UP001055658"/>
    </source>
</evidence>
<keyword evidence="2" id="KW-1185">Reference proteome</keyword>
<protein>
    <submittedName>
        <fullName evidence="1">Uncharacterized protein</fullName>
    </submittedName>
</protein>
<accession>A0ABY4VCI4</accession>
<proteinExistence type="predicted"/>
<dbReference type="Proteomes" id="UP001055658">
    <property type="component" value="Chromosome"/>
</dbReference>
<dbReference type="EMBL" id="CP092418">
    <property type="protein sequence ID" value="USD21126.1"/>
    <property type="molecule type" value="Genomic_DNA"/>
</dbReference>
<gene>
    <name evidence="1" type="ORF">MJO52_18995</name>
</gene>
<organism evidence="1 2">
    <name type="scientific">Microbulbifer variabilis</name>
    <dbReference type="NCBI Taxonomy" id="266805"/>
    <lineage>
        <taxon>Bacteria</taxon>
        <taxon>Pseudomonadati</taxon>
        <taxon>Pseudomonadota</taxon>
        <taxon>Gammaproteobacteria</taxon>
        <taxon>Cellvibrionales</taxon>
        <taxon>Microbulbiferaceae</taxon>
        <taxon>Microbulbifer</taxon>
    </lineage>
</organism>